<keyword evidence="7" id="KW-0963">Cytoplasm</keyword>
<keyword evidence="5 7" id="KW-0378">Hydrolase</keyword>
<evidence type="ECO:0000256" key="7">
    <source>
        <dbReference type="HAMAP-Rule" id="MF_00009"/>
    </source>
</evidence>
<evidence type="ECO:0000313" key="8">
    <source>
        <dbReference type="EMBL" id="ADJ25278.1"/>
    </source>
</evidence>
<dbReference type="GO" id="GO:0006364">
    <property type="term" value="P:rRNA processing"/>
    <property type="evidence" value="ECO:0007669"/>
    <property type="project" value="UniProtKB-UniRule"/>
</dbReference>
<dbReference type="InterPro" id="IPR023091">
    <property type="entry name" value="MetalPrtase_cat_dom_sf_prd"/>
</dbReference>
<keyword evidence="6 7" id="KW-0862">Zinc</keyword>
<comment type="similarity">
    <text evidence="1 7">Belongs to the endoribonuclease YbeY family.</text>
</comment>
<keyword evidence="7" id="KW-0690">Ribosome biogenesis</keyword>
<feature type="binding site" evidence="7">
    <location>
        <position position="135"/>
    </location>
    <ligand>
        <name>Zn(2+)</name>
        <dbReference type="ChEBI" id="CHEBI:29105"/>
        <note>catalytic</note>
    </ligand>
</feature>
<dbReference type="Proteomes" id="UP000002033">
    <property type="component" value="Chromosome"/>
</dbReference>
<keyword evidence="4 7" id="KW-0255">Endonuclease</keyword>
<keyword evidence="3 7" id="KW-0479">Metal-binding</keyword>
<dbReference type="SUPFAM" id="SSF55486">
    <property type="entry name" value="Metalloproteases ('zincins'), catalytic domain"/>
    <property type="match status" value="1"/>
</dbReference>
<dbReference type="GO" id="GO:0008270">
    <property type="term" value="F:zinc ion binding"/>
    <property type="evidence" value="ECO:0007669"/>
    <property type="project" value="UniProtKB-UniRule"/>
</dbReference>
<dbReference type="EC" id="3.1.-.-" evidence="7"/>
<evidence type="ECO:0000256" key="2">
    <source>
        <dbReference type="ARBA" id="ARBA00022722"/>
    </source>
</evidence>
<dbReference type="HAMAP" id="MF_00009">
    <property type="entry name" value="Endoribonucl_YbeY"/>
    <property type="match status" value="1"/>
</dbReference>
<dbReference type="AlphaFoldDB" id="D8JY74"/>
<dbReference type="OrthoDB" id="9807740at2"/>
<dbReference type="PANTHER" id="PTHR46986:SF1">
    <property type="entry name" value="ENDORIBONUCLEASE YBEY, CHLOROPLASTIC"/>
    <property type="match status" value="1"/>
</dbReference>
<evidence type="ECO:0000256" key="4">
    <source>
        <dbReference type="ARBA" id="ARBA00022759"/>
    </source>
</evidence>
<evidence type="ECO:0000256" key="6">
    <source>
        <dbReference type="ARBA" id="ARBA00022833"/>
    </source>
</evidence>
<comment type="function">
    <text evidence="7">Single strand-specific metallo-endoribonuclease involved in late-stage 70S ribosome quality control and in maturation of the 3' terminus of the 16S rRNA.</text>
</comment>
<dbReference type="InterPro" id="IPR020549">
    <property type="entry name" value="YbeY_CS"/>
</dbReference>
<comment type="subcellular location">
    <subcellularLocation>
        <location evidence="7">Cytoplasm</location>
    </subcellularLocation>
</comment>
<reference evidence="9" key="1">
    <citation type="journal article" date="2011" name="J. Bacteriol.">
        <title>Genome sequences of eight morphologically diverse alphaproteobacteria.</title>
        <authorList>
            <consortium name="US DOE Joint Genome Institute"/>
            <person name="Brown P.J."/>
            <person name="Kysela D.T."/>
            <person name="Buechlein A."/>
            <person name="Hemmerich C."/>
            <person name="Brun Y.V."/>
        </authorList>
    </citation>
    <scope>NUCLEOTIDE SEQUENCE [LARGE SCALE GENOMIC DNA]</scope>
    <source>
        <strain evidence="9">ATCC 51888 / DSM 1869 / NCIB 11706 / TK 0415</strain>
    </source>
</reference>
<evidence type="ECO:0000313" key="9">
    <source>
        <dbReference type="Proteomes" id="UP000002033"/>
    </source>
</evidence>
<organism evidence="8 9">
    <name type="scientific">Hyphomicrobium denitrificans (strain ATCC 51888 / DSM 1869 / NCIMB 11706 / TK 0415)</name>
    <dbReference type="NCBI Taxonomy" id="582899"/>
    <lineage>
        <taxon>Bacteria</taxon>
        <taxon>Pseudomonadati</taxon>
        <taxon>Pseudomonadota</taxon>
        <taxon>Alphaproteobacteria</taxon>
        <taxon>Hyphomicrobiales</taxon>
        <taxon>Hyphomicrobiaceae</taxon>
        <taxon>Hyphomicrobium</taxon>
    </lineage>
</organism>
<keyword evidence="2 7" id="KW-0540">Nuclease</keyword>
<evidence type="ECO:0000256" key="3">
    <source>
        <dbReference type="ARBA" id="ARBA00022723"/>
    </source>
</evidence>
<dbReference type="GO" id="GO:0005737">
    <property type="term" value="C:cytoplasm"/>
    <property type="evidence" value="ECO:0007669"/>
    <property type="project" value="UniProtKB-SubCell"/>
</dbReference>
<feature type="binding site" evidence="7">
    <location>
        <position position="125"/>
    </location>
    <ligand>
        <name>Zn(2+)</name>
        <dbReference type="ChEBI" id="CHEBI:29105"/>
        <note>catalytic</note>
    </ligand>
</feature>
<dbReference type="STRING" id="582899.Hden_3487"/>
<keyword evidence="7" id="KW-0698">rRNA processing</keyword>
<dbReference type="PANTHER" id="PTHR46986">
    <property type="entry name" value="ENDORIBONUCLEASE YBEY, CHLOROPLASTIC"/>
    <property type="match status" value="1"/>
</dbReference>
<accession>D8JY74</accession>
<evidence type="ECO:0000256" key="1">
    <source>
        <dbReference type="ARBA" id="ARBA00010875"/>
    </source>
</evidence>
<sequence length="171" mass="17882">MSEPPQPSIPRVIEVDVVEDDGDWSSLPDAPDLIARAAAAVAQELGDSDGSGLVAVALSSDASVEVLNGQFRGKPKPTNVLSFPAGEGAPDDFIGDVILAAETVRREADEQGVSPEHHLQHLVVHGILHLFGFDHMSADEAEHMEAIEISILSKLGVANPYTGALETGTSG</sequence>
<dbReference type="EMBL" id="CP002083">
    <property type="protein sequence ID" value="ADJ25278.1"/>
    <property type="molecule type" value="Genomic_DNA"/>
</dbReference>
<protein>
    <recommendedName>
        <fullName evidence="7">Endoribonuclease YbeY</fullName>
        <ecNumber evidence="7">3.1.-.-</ecNumber>
    </recommendedName>
</protein>
<dbReference type="RefSeq" id="WP_013217437.1">
    <property type="nucleotide sequence ID" value="NC_014313.1"/>
</dbReference>
<dbReference type="GO" id="GO:0004222">
    <property type="term" value="F:metalloendopeptidase activity"/>
    <property type="evidence" value="ECO:0007669"/>
    <property type="project" value="InterPro"/>
</dbReference>
<gene>
    <name evidence="7" type="primary">ybeY</name>
    <name evidence="8" type="ordered locus">Hden_3487</name>
</gene>
<dbReference type="HOGENOM" id="CLU_106710_0_0_5"/>
<dbReference type="Gene3D" id="3.40.390.30">
    <property type="entry name" value="Metalloproteases ('zincins'), catalytic domain"/>
    <property type="match status" value="1"/>
</dbReference>
<dbReference type="Pfam" id="PF02130">
    <property type="entry name" value="YbeY"/>
    <property type="match status" value="1"/>
</dbReference>
<name>D8JY74_HYPDA</name>
<comment type="cofactor">
    <cofactor evidence="7">
        <name>Zn(2+)</name>
        <dbReference type="ChEBI" id="CHEBI:29105"/>
    </cofactor>
    <text evidence="7">Binds 1 zinc ion.</text>
</comment>
<dbReference type="NCBIfam" id="TIGR00043">
    <property type="entry name" value="rRNA maturation RNase YbeY"/>
    <property type="match status" value="1"/>
</dbReference>
<dbReference type="InterPro" id="IPR002036">
    <property type="entry name" value="YbeY"/>
</dbReference>
<keyword evidence="9" id="KW-1185">Reference proteome</keyword>
<feature type="binding site" evidence="7">
    <location>
        <position position="129"/>
    </location>
    <ligand>
        <name>Zn(2+)</name>
        <dbReference type="ChEBI" id="CHEBI:29105"/>
        <note>catalytic</note>
    </ligand>
</feature>
<evidence type="ECO:0000256" key="5">
    <source>
        <dbReference type="ARBA" id="ARBA00022801"/>
    </source>
</evidence>
<proteinExistence type="inferred from homology"/>
<dbReference type="PROSITE" id="PS01306">
    <property type="entry name" value="UPF0054"/>
    <property type="match status" value="1"/>
</dbReference>
<dbReference type="KEGG" id="hdn:Hden_3487"/>
<dbReference type="eggNOG" id="COG0319">
    <property type="taxonomic scope" value="Bacteria"/>
</dbReference>
<dbReference type="GO" id="GO:0004521">
    <property type="term" value="F:RNA endonuclease activity"/>
    <property type="evidence" value="ECO:0007669"/>
    <property type="project" value="UniProtKB-UniRule"/>
</dbReference>